<keyword evidence="4" id="KW-0479">Metal-binding</keyword>
<dbReference type="Pfam" id="PF22590">
    <property type="entry name" value="Cas3-like_C_2"/>
    <property type="match status" value="1"/>
</dbReference>
<comment type="similarity">
    <text evidence="1">In the N-terminal section; belongs to the CRISPR-associated nuclease Cas3-HD family.</text>
</comment>
<dbReference type="AlphaFoldDB" id="A0A255XYZ8"/>
<evidence type="ECO:0000256" key="7">
    <source>
        <dbReference type="ARBA" id="ARBA00022806"/>
    </source>
</evidence>
<evidence type="ECO:0000259" key="10">
    <source>
        <dbReference type="PROSITE" id="PS51643"/>
    </source>
</evidence>
<dbReference type="CDD" id="cd09641">
    <property type="entry name" value="Cas3''_I"/>
    <property type="match status" value="1"/>
</dbReference>
<sequence length="870" mass="93695">MQSCDLSRPPSWHRLWGKARPIEGSTGAWHPLWKHALDVAAVGQALLDARPAFRDRLATALGQDAETARRWLPYLLALHDLGKAARGFQAKVPALWAEDLLGPFPEAAGADPGHPALGAGLLELFLPQACPGWDQDGYQAVFGAVFGHHGRPVAWDVEERAFRREDKRQARAYIETMRALFAPPDVPEPQARAKASLLLAGFAVLADWLGSNQAYFPYDPAEEAVAAYWSKARRHALLAVTEARLSPTPPAPPLRFTALTGGRFAPSAVQRWAEETPLPPGPSLTIIEDITGAGKTEAAVILAQRLLAAGRARGIYLGLPTQATANALHQRLRGLAGKLFEGPEPPSVSLIHGAAWLARPTSPHEGDSAAESAAWLGQSNRHRLFSDLGVGTLDQALLAVLPVKHQALRLHALADRILIVDEAHAYDAYTFAALERLTAFQALLGGSMIVLSATLTDLQKQRLARAWGTPLPSRPPPDYPLVTHLAETATEIPCAPRPDRVRSIAVRRLASVAAVCAEIRAVQARGAAVAWVRNTVDDVLAAQTALAAEGVAAQVFHARFAQADRHTVETDVVARFGPAAPAASRRGRVLVATQVIEQSLDVDFDLLISDLAPADLLIQRAGRLWRHLRPPEARPLPQPEMLILSPDPAQVASAHWGRDLLPGGFHVYDNPRVLWRTAAALFASGRLATPQDVRGLINRVYAPDDAPDDPPPLVDPAGRAQAQDWADRAFANGNLLDPLAGYSLGNKPWSKEADISTRLTQETSRVRLMRWQAGALQPWAAAADPAHAWALSELRVSRTRLAAAPPPPEVPAAALADLRARWGRYDADCLPLLLSPSPEAGLFTATVADARGRLGTASYTPTLGLILPRA</sequence>
<evidence type="ECO:0000256" key="1">
    <source>
        <dbReference type="ARBA" id="ARBA00006847"/>
    </source>
</evidence>
<comment type="caution">
    <text evidence="11">The sequence shown here is derived from an EMBL/GenBank/DDBJ whole genome shotgun (WGS) entry which is preliminary data.</text>
</comment>
<dbReference type="PANTHER" id="PTHR47963:SF9">
    <property type="entry name" value="CRISPR-ASSOCIATED ENDONUCLEASE_HELICASE CAS3"/>
    <property type="match status" value="1"/>
</dbReference>
<accession>A0A255XYZ8</accession>
<dbReference type="SUPFAM" id="SSF52540">
    <property type="entry name" value="P-loop containing nucleoside triphosphate hydrolases"/>
    <property type="match status" value="1"/>
</dbReference>
<dbReference type="GO" id="GO:0003724">
    <property type="term" value="F:RNA helicase activity"/>
    <property type="evidence" value="ECO:0007669"/>
    <property type="project" value="TreeGrafter"/>
</dbReference>
<evidence type="ECO:0000256" key="8">
    <source>
        <dbReference type="ARBA" id="ARBA00022840"/>
    </source>
</evidence>
<dbReference type="EMBL" id="NOXS01000021">
    <property type="protein sequence ID" value="OYQ21605.1"/>
    <property type="molecule type" value="Genomic_DNA"/>
</dbReference>
<dbReference type="InterPro" id="IPR014001">
    <property type="entry name" value="Helicase_ATP-bd"/>
</dbReference>
<proteinExistence type="inferred from homology"/>
<evidence type="ECO:0000313" key="12">
    <source>
        <dbReference type="Proteomes" id="UP000216361"/>
    </source>
</evidence>
<keyword evidence="3" id="KW-0540">Nuclease</keyword>
<dbReference type="InterPro" id="IPR011545">
    <property type="entry name" value="DEAD/DEAH_box_helicase_dom"/>
</dbReference>
<evidence type="ECO:0000256" key="9">
    <source>
        <dbReference type="ARBA" id="ARBA00023118"/>
    </source>
</evidence>
<dbReference type="InterPro" id="IPR038257">
    <property type="entry name" value="CRISPR-assoc_Cas3_HD_sf"/>
</dbReference>
<dbReference type="InterPro" id="IPR027417">
    <property type="entry name" value="P-loop_NTPase"/>
</dbReference>
<dbReference type="NCBIfam" id="TIGR01587">
    <property type="entry name" value="cas3_core"/>
    <property type="match status" value="1"/>
</dbReference>
<gene>
    <name evidence="11" type="ORF">CHR90_01755</name>
</gene>
<dbReference type="PROSITE" id="PS51643">
    <property type="entry name" value="HD_CAS3"/>
    <property type="match status" value="1"/>
</dbReference>
<evidence type="ECO:0000256" key="6">
    <source>
        <dbReference type="ARBA" id="ARBA00022801"/>
    </source>
</evidence>
<dbReference type="InterPro" id="IPR006483">
    <property type="entry name" value="CRISPR-assoc_Cas3_HD"/>
</dbReference>
<comment type="similarity">
    <text evidence="2">In the central section; belongs to the CRISPR-associated helicase Cas3 family.</text>
</comment>
<dbReference type="GO" id="GO:0003723">
    <property type="term" value="F:RNA binding"/>
    <property type="evidence" value="ECO:0007669"/>
    <property type="project" value="TreeGrafter"/>
</dbReference>
<dbReference type="Pfam" id="PF18019">
    <property type="entry name" value="Cas3_HD"/>
    <property type="match status" value="1"/>
</dbReference>
<evidence type="ECO:0000256" key="5">
    <source>
        <dbReference type="ARBA" id="ARBA00022741"/>
    </source>
</evidence>
<keyword evidence="6" id="KW-0378">Hydrolase</keyword>
<keyword evidence="12" id="KW-1185">Reference proteome</keyword>
<feature type="domain" description="HD Cas3-type" evidence="10">
    <location>
        <begin position="25"/>
        <end position="209"/>
    </location>
</feature>
<dbReference type="GO" id="GO:0004518">
    <property type="term" value="F:nuclease activity"/>
    <property type="evidence" value="ECO:0007669"/>
    <property type="project" value="UniProtKB-KW"/>
</dbReference>
<dbReference type="InterPro" id="IPR054712">
    <property type="entry name" value="Cas3-like_dom"/>
</dbReference>
<dbReference type="RefSeq" id="WP_094407116.1">
    <property type="nucleotide sequence ID" value="NZ_BMJZ01000010.1"/>
</dbReference>
<dbReference type="Gene3D" id="3.40.50.300">
    <property type="entry name" value="P-loop containing nucleotide triphosphate hydrolases"/>
    <property type="match status" value="2"/>
</dbReference>
<dbReference type="Pfam" id="PF00270">
    <property type="entry name" value="DEAD"/>
    <property type="match status" value="1"/>
</dbReference>
<name>A0A255XYZ8_9PROT</name>
<dbReference type="Gene3D" id="1.10.3210.30">
    <property type="match status" value="1"/>
</dbReference>
<organism evidence="11 12">
    <name type="scientific">Elstera cyanobacteriorum</name>
    <dbReference type="NCBI Taxonomy" id="2022747"/>
    <lineage>
        <taxon>Bacteria</taxon>
        <taxon>Pseudomonadati</taxon>
        <taxon>Pseudomonadota</taxon>
        <taxon>Alphaproteobacteria</taxon>
        <taxon>Rhodospirillales</taxon>
        <taxon>Rhodospirillaceae</taxon>
        <taxon>Elstera</taxon>
    </lineage>
</organism>
<evidence type="ECO:0000256" key="4">
    <source>
        <dbReference type="ARBA" id="ARBA00022723"/>
    </source>
</evidence>
<dbReference type="InterPro" id="IPR006474">
    <property type="entry name" value="Helicase_Cas3_CRISPR-ass_core"/>
</dbReference>
<evidence type="ECO:0000256" key="3">
    <source>
        <dbReference type="ARBA" id="ARBA00022722"/>
    </source>
</evidence>
<keyword evidence="7" id="KW-0347">Helicase</keyword>
<keyword evidence="5" id="KW-0547">Nucleotide-binding</keyword>
<evidence type="ECO:0000256" key="2">
    <source>
        <dbReference type="ARBA" id="ARBA00009046"/>
    </source>
</evidence>
<dbReference type="GO" id="GO:0051607">
    <property type="term" value="P:defense response to virus"/>
    <property type="evidence" value="ECO:0007669"/>
    <property type="project" value="UniProtKB-KW"/>
</dbReference>
<dbReference type="GO" id="GO:0016787">
    <property type="term" value="F:hydrolase activity"/>
    <property type="evidence" value="ECO:0007669"/>
    <property type="project" value="UniProtKB-KW"/>
</dbReference>
<keyword evidence="9" id="KW-0051">Antiviral defense</keyword>
<dbReference type="NCBIfam" id="TIGR01596">
    <property type="entry name" value="cas3_HD"/>
    <property type="match status" value="1"/>
</dbReference>
<dbReference type="GO" id="GO:0005524">
    <property type="term" value="F:ATP binding"/>
    <property type="evidence" value="ECO:0007669"/>
    <property type="project" value="UniProtKB-KW"/>
</dbReference>
<keyword evidence="8" id="KW-0067">ATP-binding</keyword>
<dbReference type="GO" id="GO:0046872">
    <property type="term" value="F:metal ion binding"/>
    <property type="evidence" value="ECO:0007669"/>
    <property type="project" value="UniProtKB-KW"/>
</dbReference>
<reference evidence="11 12" key="1">
    <citation type="submission" date="2017-07" db="EMBL/GenBank/DDBJ databases">
        <title>Elstera cyanobacteriorum sp. nov., a novel bacterium isolated from cyanobacterial aggregates in a eutrophic lake.</title>
        <authorList>
            <person name="Cai H."/>
        </authorList>
    </citation>
    <scope>NUCLEOTIDE SEQUENCE [LARGE SCALE GENOMIC DNA]</scope>
    <source>
        <strain evidence="11 12">TH019</strain>
    </source>
</reference>
<protein>
    <recommendedName>
        <fullName evidence="10">HD Cas3-type domain-containing protein</fullName>
    </recommendedName>
</protein>
<dbReference type="Proteomes" id="UP000216361">
    <property type="component" value="Unassembled WGS sequence"/>
</dbReference>
<dbReference type="PANTHER" id="PTHR47963">
    <property type="entry name" value="DEAD-BOX ATP-DEPENDENT RNA HELICASE 47, MITOCHONDRIAL"/>
    <property type="match status" value="1"/>
</dbReference>
<dbReference type="InterPro" id="IPR050547">
    <property type="entry name" value="DEAD_box_RNA_helicases"/>
</dbReference>
<dbReference type="SMART" id="SM00487">
    <property type="entry name" value="DEXDc"/>
    <property type="match status" value="1"/>
</dbReference>
<evidence type="ECO:0000313" key="11">
    <source>
        <dbReference type="EMBL" id="OYQ21605.1"/>
    </source>
</evidence>